<accession>A0AAV7AT37</accession>
<dbReference type="Proteomes" id="UP000824782">
    <property type="component" value="Unassembled WGS sequence"/>
</dbReference>
<proteinExistence type="predicted"/>
<comment type="caution">
    <text evidence="1">The sequence shown here is derived from an EMBL/GenBank/DDBJ whole genome shotgun (WGS) entry which is preliminary data.</text>
</comment>
<organism evidence="1 2">
    <name type="scientific">Engystomops pustulosus</name>
    <name type="common">Tungara frog</name>
    <name type="synonym">Physalaemus pustulosus</name>
    <dbReference type="NCBI Taxonomy" id="76066"/>
    <lineage>
        <taxon>Eukaryota</taxon>
        <taxon>Metazoa</taxon>
        <taxon>Chordata</taxon>
        <taxon>Craniata</taxon>
        <taxon>Vertebrata</taxon>
        <taxon>Euteleostomi</taxon>
        <taxon>Amphibia</taxon>
        <taxon>Batrachia</taxon>
        <taxon>Anura</taxon>
        <taxon>Neobatrachia</taxon>
        <taxon>Hyloidea</taxon>
        <taxon>Leptodactylidae</taxon>
        <taxon>Leiuperinae</taxon>
        <taxon>Engystomops</taxon>
    </lineage>
</organism>
<evidence type="ECO:0000313" key="2">
    <source>
        <dbReference type="Proteomes" id="UP000824782"/>
    </source>
</evidence>
<reference evidence="1" key="1">
    <citation type="thesis" date="2020" institute="ProQuest LLC" country="789 East Eisenhower Parkway, Ann Arbor, MI, USA">
        <title>Comparative Genomics and Chromosome Evolution.</title>
        <authorList>
            <person name="Mudd A.B."/>
        </authorList>
    </citation>
    <scope>NUCLEOTIDE SEQUENCE</scope>
    <source>
        <strain evidence="1">237g6f4</strain>
        <tissue evidence="1">Blood</tissue>
    </source>
</reference>
<keyword evidence="2" id="KW-1185">Reference proteome</keyword>
<name>A0AAV7AT37_ENGPU</name>
<sequence>MILCFSPSIISCSNITQEKSPFILESFYMIFHYIYKVHKIQYLALLTSFPFSLFILDTLKMYITEAS</sequence>
<protein>
    <submittedName>
        <fullName evidence="1">Uncharacterized protein</fullName>
    </submittedName>
</protein>
<dbReference type="AlphaFoldDB" id="A0AAV7AT37"/>
<evidence type="ECO:0000313" key="1">
    <source>
        <dbReference type="EMBL" id="KAG8564416.1"/>
    </source>
</evidence>
<dbReference type="EMBL" id="WNYA01000007">
    <property type="protein sequence ID" value="KAG8564416.1"/>
    <property type="molecule type" value="Genomic_DNA"/>
</dbReference>
<gene>
    <name evidence="1" type="ORF">GDO81_016453</name>
</gene>